<dbReference type="PANTHER" id="PTHR34378">
    <property type="entry name" value="GLUTAMATE--CYSTEINE LIGASE, CHLOROPLASTIC"/>
    <property type="match status" value="1"/>
</dbReference>
<dbReference type="Gene3D" id="3.30.590.20">
    <property type="match status" value="1"/>
</dbReference>
<dbReference type="STRING" id="1157962.A0A250XLH8"/>
<keyword evidence="3" id="KW-0067">ATP-binding</keyword>
<name>A0A250XLH8_9CHLO</name>
<keyword evidence="1" id="KW-0436">Ligase</keyword>
<evidence type="ECO:0000313" key="4">
    <source>
        <dbReference type="EMBL" id="GAX83951.1"/>
    </source>
</evidence>
<evidence type="ECO:0000256" key="2">
    <source>
        <dbReference type="ARBA" id="ARBA00022741"/>
    </source>
</evidence>
<organism evidence="4 5">
    <name type="scientific">Chlamydomonas eustigma</name>
    <dbReference type="NCBI Taxonomy" id="1157962"/>
    <lineage>
        <taxon>Eukaryota</taxon>
        <taxon>Viridiplantae</taxon>
        <taxon>Chlorophyta</taxon>
        <taxon>core chlorophytes</taxon>
        <taxon>Chlorophyceae</taxon>
        <taxon>CS clade</taxon>
        <taxon>Chlamydomonadales</taxon>
        <taxon>Chlamydomonadaceae</taxon>
        <taxon>Chlamydomonas</taxon>
    </lineage>
</organism>
<comment type="caution">
    <text evidence="4">The sequence shown here is derived from an EMBL/GenBank/DDBJ whole genome shotgun (WGS) entry which is preliminary data.</text>
</comment>
<gene>
    <name evidence="4" type="ORF">CEUSTIGMA_g11375.t1</name>
</gene>
<keyword evidence="2" id="KW-0547">Nucleotide-binding</keyword>
<dbReference type="InterPro" id="IPR035434">
    <property type="entry name" value="GCL_bact_plant"/>
</dbReference>
<sequence length="132" mass="15690">MKSLCPVSDWTAAEREYLRVEVRGCEWCEEREYLRVEVRGCEWCEEREYLRVEVPRLGRKTPFRGRPFQEVAKKVVSIAKGGLDRRGYDEVSFLNRIEVIAETGKSQADLLLVLYETKWQRSVDPLYNEFMY</sequence>
<reference evidence="4 5" key="1">
    <citation type="submission" date="2017-08" db="EMBL/GenBank/DDBJ databases">
        <title>Acidophilic green algal genome provides insights into adaptation to an acidic environment.</title>
        <authorList>
            <person name="Hirooka S."/>
            <person name="Hirose Y."/>
            <person name="Kanesaki Y."/>
            <person name="Higuchi S."/>
            <person name="Fujiwara T."/>
            <person name="Onuma R."/>
            <person name="Era A."/>
            <person name="Ohbayashi R."/>
            <person name="Uzuka A."/>
            <person name="Nozaki H."/>
            <person name="Yoshikawa H."/>
            <person name="Miyagishima S.Y."/>
        </authorList>
    </citation>
    <scope>NUCLEOTIDE SEQUENCE [LARGE SCALE GENOMIC DNA]</scope>
    <source>
        <strain evidence="4 5">NIES-2499</strain>
    </source>
</reference>
<keyword evidence="5" id="KW-1185">Reference proteome</keyword>
<dbReference type="GO" id="GO:0004357">
    <property type="term" value="F:glutamate-cysteine ligase activity"/>
    <property type="evidence" value="ECO:0007669"/>
    <property type="project" value="InterPro"/>
</dbReference>
<dbReference type="AlphaFoldDB" id="A0A250XLH8"/>
<dbReference type="EMBL" id="BEGY01000112">
    <property type="protein sequence ID" value="GAX83951.1"/>
    <property type="molecule type" value="Genomic_DNA"/>
</dbReference>
<protein>
    <submittedName>
        <fullName evidence="4">Uncharacterized protein</fullName>
    </submittedName>
</protein>
<proteinExistence type="predicted"/>
<evidence type="ECO:0000256" key="1">
    <source>
        <dbReference type="ARBA" id="ARBA00022598"/>
    </source>
</evidence>
<accession>A0A250XLH8</accession>
<dbReference type="OrthoDB" id="2012853at2759"/>
<evidence type="ECO:0000256" key="3">
    <source>
        <dbReference type="ARBA" id="ARBA00022840"/>
    </source>
</evidence>
<dbReference type="Proteomes" id="UP000232323">
    <property type="component" value="Unassembled WGS sequence"/>
</dbReference>
<dbReference type="GO" id="GO:0005524">
    <property type="term" value="F:ATP binding"/>
    <property type="evidence" value="ECO:0007669"/>
    <property type="project" value="UniProtKB-KW"/>
</dbReference>
<dbReference type="PANTHER" id="PTHR34378:SF1">
    <property type="entry name" value="GLUTAMATE--CYSTEINE LIGASE, CHLOROPLASTIC"/>
    <property type="match status" value="1"/>
</dbReference>
<dbReference type="GO" id="GO:0006750">
    <property type="term" value="P:glutathione biosynthetic process"/>
    <property type="evidence" value="ECO:0007669"/>
    <property type="project" value="InterPro"/>
</dbReference>
<evidence type="ECO:0000313" key="5">
    <source>
        <dbReference type="Proteomes" id="UP000232323"/>
    </source>
</evidence>